<dbReference type="PROSITE" id="PS50056">
    <property type="entry name" value="TYR_PHOSPHATASE_2"/>
    <property type="match status" value="1"/>
</dbReference>
<name>A0A8J7FWK1_9FLAO</name>
<dbReference type="GO" id="GO:0004721">
    <property type="term" value="F:phosphoprotein phosphatase activity"/>
    <property type="evidence" value="ECO:0007669"/>
    <property type="project" value="InterPro"/>
</dbReference>
<sequence length="252" mass="29297">MKLNILDMQLSHQLRVLPIVGGYNFRDLGGIKTNDGKEVIQNLLIRTDELSNLENQDLDYLAEINVKSIVDFRTKQEREISVDKVPTTCENEFHLDIMAGNMNDFFLKIKQGNSDYKNILSHFYSDLVTSPNAIESYQHFFEILQNKENCSVVYHCTAGKDRTGIATALILECLNVDRNVIEEDYLLSNHFLQKKYEGYISLNPELEDLFLVKSEYINYAYDMIINKYYSVTDYLTDVLKVDIDVMKKNYTH</sequence>
<dbReference type="InterPro" id="IPR000387">
    <property type="entry name" value="Tyr_Pase_dom"/>
</dbReference>
<comment type="similarity">
    <text evidence="1">Belongs to the protein-tyrosine phosphatase family.</text>
</comment>
<dbReference type="Pfam" id="PF13350">
    <property type="entry name" value="Y_phosphatase3"/>
    <property type="match status" value="1"/>
</dbReference>
<dbReference type="Gene3D" id="3.90.190.10">
    <property type="entry name" value="Protein tyrosine phosphatase superfamily"/>
    <property type="match status" value="1"/>
</dbReference>
<gene>
    <name evidence="3" type="ORF">IM532_05375</name>
</gene>
<dbReference type="PANTHER" id="PTHR31126">
    <property type="entry name" value="TYROSINE-PROTEIN PHOSPHATASE"/>
    <property type="match status" value="1"/>
</dbReference>
<dbReference type="InterPro" id="IPR026893">
    <property type="entry name" value="Tyr/Ser_Pase_IphP-type"/>
</dbReference>
<protein>
    <submittedName>
        <fullName evidence="3">Tyrosine-protein phosphatase</fullName>
    </submittedName>
</protein>
<evidence type="ECO:0000313" key="3">
    <source>
        <dbReference type="EMBL" id="MBF0596883.1"/>
    </source>
</evidence>
<evidence type="ECO:0000256" key="1">
    <source>
        <dbReference type="ARBA" id="ARBA00009580"/>
    </source>
</evidence>
<dbReference type="RefSeq" id="WP_194182422.1">
    <property type="nucleotide sequence ID" value="NZ_JADGIK010000003.1"/>
</dbReference>
<dbReference type="AlphaFoldDB" id="A0A8J7FWK1"/>
<reference evidence="3" key="1">
    <citation type="submission" date="2020-10" db="EMBL/GenBank/DDBJ databases">
        <authorList>
            <person name="Lu T."/>
            <person name="Wang Q."/>
            <person name="Han X."/>
        </authorList>
    </citation>
    <scope>NUCLEOTIDE SEQUENCE</scope>
    <source>
        <strain evidence="3">WQ 117</strain>
    </source>
</reference>
<dbReference type="Proteomes" id="UP000608754">
    <property type="component" value="Unassembled WGS sequence"/>
</dbReference>
<dbReference type="InterPro" id="IPR029021">
    <property type="entry name" value="Prot-tyrosine_phosphatase-like"/>
</dbReference>
<proteinExistence type="inferred from homology"/>
<feature type="domain" description="Tyrosine specific protein phosphatases" evidence="2">
    <location>
        <begin position="138"/>
        <end position="171"/>
    </location>
</feature>
<evidence type="ECO:0000259" key="2">
    <source>
        <dbReference type="PROSITE" id="PS50056"/>
    </source>
</evidence>
<dbReference type="SUPFAM" id="SSF52799">
    <property type="entry name" value="(Phosphotyrosine protein) phosphatases II"/>
    <property type="match status" value="1"/>
</dbReference>
<comment type="caution">
    <text evidence="3">The sequence shown here is derived from an EMBL/GenBank/DDBJ whole genome shotgun (WGS) entry which is preliminary data.</text>
</comment>
<dbReference type="EMBL" id="JADGIK010000003">
    <property type="protein sequence ID" value="MBF0596883.1"/>
    <property type="molecule type" value="Genomic_DNA"/>
</dbReference>
<dbReference type="PANTHER" id="PTHR31126:SF1">
    <property type="entry name" value="TYROSINE SPECIFIC PROTEIN PHOSPHATASES DOMAIN-CONTAINING PROTEIN"/>
    <property type="match status" value="1"/>
</dbReference>
<evidence type="ECO:0000313" key="4">
    <source>
        <dbReference type="Proteomes" id="UP000608754"/>
    </source>
</evidence>
<accession>A0A8J7FWK1</accession>
<organism evidence="3 4">
    <name type="scientific">Faecalibacter rhinopitheci</name>
    <dbReference type="NCBI Taxonomy" id="2779678"/>
    <lineage>
        <taxon>Bacteria</taxon>
        <taxon>Pseudomonadati</taxon>
        <taxon>Bacteroidota</taxon>
        <taxon>Flavobacteriia</taxon>
        <taxon>Flavobacteriales</taxon>
        <taxon>Weeksellaceae</taxon>
        <taxon>Faecalibacter</taxon>
    </lineage>
</organism>
<keyword evidence="4" id="KW-1185">Reference proteome</keyword>